<proteinExistence type="predicted"/>
<comment type="subcellular location">
    <subcellularLocation>
        <location evidence="1">Cell membrane</location>
        <topology evidence="1">Multi-pass membrane protein</topology>
    </subcellularLocation>
</comment>
<gene>
    <name evidence="7" type="ORF">ACFSJU_05330</name>
</gene>
<protein>
    <submittedName>
        <fullName evidence="7">Lipopolysaccharide biosynthesis protein</fullName>
    </submittedName>
</protein>
<keyword evidence="4 6" id="KW-1133">Transmembrane helix</keyword>
<sequence length="501" mass="57247">MSVLKKLASQTAVYGLSSILGRFLNYLLVGFHTRVLTDVADFGVVGEIYAYVTFLNIIYLYGLETSYFRFSSKDKPLAHTYYSSSFTSILISSALLSGALIVFSGYINELLITDPSAAAYYRQDYVIWFALILAFDAITAIPFARLRQENRPLAFASIKIFNILVNVFLNIFWLWFCPWWLEANPDSVINYVYSPSNKVAYIFLANLIASGATILLLYKQIKDIRLRVNWNAFKPMLAYGFPLLFAGLAGMMNETFGRTMLKYLLPGSAEQNLAQLGIYNAAYKLSIFMTLAVQAFRMAAEPFFFSLHKEQDSKKIYAEVMEYFVIVCAAIFLAVSLNLNIAGLYLGEQYRSGLFVVPTLLLANLFLGVYYNLSIWYKLTDKTMYSIYFTVFGAIITVVLNIIWIPTFGYEGSSWATLLCYFFLALTCYFIGQKYFKVPYRVWRILSYLAFMLLIYGLGRYIETQLLHGKPVVSALFNNTLLIIFILTAWLVEKKNLNRDE</sequence>
<feature type="transmembrane region" description="Helical" evidence="6">
    <location>
        <begin position="239"/>
        <end position="261"/>
    </location>
</feature>
<feature type="transmembrane region" description="Helical" evidence="6">
    <location>
        <begin position="281"/>
        <end position="300"/>
    </location>
</feature>
<accession>A0ABW4ZID5</accession>
<dbReference type="PANTHER" id="PTHR30250:SF11">
    <property type="entry name" value="O-ANTIGEN TRANSPORTER-RELATED"/>
    <property type="match status" value="1"/>
</dbReference>
<evidence type="ECO:0000256" key="2">
    <source>
        <dbReference type="ARBA" id="ARBA00022475"/>
    </source>
</evidence>
<dbReference type="EMBL" id="JBHUHZ010000001">
    <property type="protein sequence ID" value="MFD2161805.1"/>
    <property type="molecule type" value="Genomic_DNA"/>
</dbReference>
<name>A0ABW4ZID5_9SPHI</name>
<evidence type="ECO:0000313" key="8">
    <source>
        <dbReference type="Proteomes" id="UP001597387"/>
    </source>
</evidence>
<evidence type="ECO:0000256" key="1">
    <source>
        <dbReference type="ARBA" id="ARBA00004651"/>
    </source>
</evidence>
<feature type="transmembrane region" description="Helical" evidence="6">
    <location>
        <begin position="385"/>
        <end position="406"/>
    </location>
</feature>
<evidence type="ECO:0000313" key="7">
    <source>
        <dbReference type="EMBL" id="MFD2161805.1"/>
    </source>
</evidence>
<evidence type="ECO:0000256" key="4">
    <source>
        <dbReference type="ARBA" id="ARBA00022989"/>
    </source>
</evidence>
<dbReference type="RefSeq" id="WP_255898521.1">
    <property type="nucleotide sequence ID" value="NZ_JAFMZO010000001.1"/>
</dbReference>
<evidence type="ECO:0000256" key="6">
    <source>
        <dbReference type="SAM" id="Phobius"/>
    </source>
</evidence>
<feature type="transmembrane region" description="Helical" evidence="6">
    <location>
        <begin position="412"/>
        <end position="431"/>
    </location>
</feature>
<feature type="transmembrane region" description="Helical" evidence="6">
    <location>
        <begin position="320"/>
        <end position="346"/>
    </location>
</feature>
<evidence type="ECO:0000256" key="5">
    <source>
        <dbReference type="ARBA" id="ARBA00023136"/>
    </source>
</evidence>
<feature type="transmembrane region" description="Helical" evidence="6">
    <location>
        <begin position="158"/>
        <end position="181"/>
    </location>
</feature>
<organism evidence="7 8">
    <name type="scientific">Paradesertivirga mongoliensis</name>
    <dbReference type="NCBI Taxonomy" id="2100740"/>
    <lineage>
        <taxon>Bacteria</taxon>
        <taxon>Pseudomonadati</taxon>
        <taxon>Bacteroidota</taxon>
        <taxon>Sphingobacteriia</taxon>
        <taxon>Sphingobacteriales</taxon>
        <taxon>Sphingobacteriaceae</taxon>
        <taxon>Paradesertivirga</taxon>
    </lineage>
</organism>
<feature type="transmembrane region" description="Helical" evidence="6">
    <location>
        <begin position="48"/>
        <end position="68"/>
    </location>
</feature>
<feature type="transmembrane region" description="Helical" evidence="6">
    <location>
        <begin position="443"/>
        <end position="462"/>
    </location>
</feature>
<dbReference type="InterPro" id="IPR050833">
    <property type="entry name" value="Poly_Biosynth_Transport"/>
</dbReference>
<keyword evidence="2" id="KW-1003">Cell membrane</keyword>
<keyword evidence="3 6" id="KW-0812">Transmembrane</keyword>
<comment type="caution">
    <text evidence="7">The sequence shown here is derived from an EMBL/GenBank/DDBJ whole genome shotgun (WGS) entry which is preliminary data.</text>
</comment>
<dbReference type="Proteomes" id="UP001597387">
    <property type="component" value="Unassembled WGS sequence"/>
</dbReference>
<feature type="transmembrane region" description="Helical" evidence="6">
    <location>
        <begin position="474"/>
        <end position="492"/>
    </location>
</feature>
<feature type="transmembrane region" description="Helical" evidence="6">
    <location>
        <begin position="80"/>
        <end position="106"/>
    </location>
</feature>
<evidence type="ECO:0000256" key="3">
    <source>
        <dbReference type="ARBA" id="ARBA00022692"/>
    </source>
</evidence>
<feature type="transmembrane region" description="Helical" evidence="6">
    <location>
        <begin position="12"/>
        <end position="28"/>
    </location>
</feature>
<reference evidence="8" key="1">
    <citation type="journal article" date="2019" name="Int. J. Syst. Evol. Microbiol.">
        <title>The Global Catalogue of Microorganisms (GCM) 10K type strain sequencing project: providing services to taxonomists for standard genome sequencing and annotation.</title>
        <authorList>
            <consortium name="The Broad Institute Genomics Platform"/>
            <consortium name="The Broad Institute Genome Sequencing Center for Infectious Disease"/>
            <person name="Wu L."/>
            <person name="Ma J."/>
        </authorList>
    </citation>
    <scope>NUCLEOTIDE SEQUENCE [LARGE SCALE GENOMIC DNA]</scope>
    <source>
        <strain evidence="8">KCTC 42217</strain>
    </source>
</reference>
<keyword evidence="5 6" id="KW-0472">Membrane</keyword>
<feature type="transmembrane region" description="Helical" evidence="6">
    <location>
        <begin position="126"/>
        <end position="146"/>
    </location>
</feature>
<dbReference type="PANTHER" id="PTHR30250">
    <property type="entry name" value="PST FAMILY PREDICTED COLANIC ACID TRANSPORTER"/>
    <property type="match status" value="1"/>
</dbReference>
<keyword evidence="8" id="KW-1185">Reference proteome</keyword>
<feature type="transmembrane region" description="Helical" evidence="6">
    <location>
        <begin position="352"/>
        <end position="373"/>
    </location>
</feature>
<feature type="transmembrane region" description="Helical" evidence="6">
    <location>
        <begin position="201"/>
        <end position="218"/>
    </location>
</feature>